<name>A0ACC1L5F8_9FUNG</name>
<feature type="non-terminal residue" evidence="1">
    <location>
        <position position="209"/>
    </location>
</feature>
<protein>
    <submittedName>
        <fullName evidence="1">Uncharacterized protein</fullName>
    </submittedName>
</protein>
<evidence type="ECO:0000313" key="1">
    <source>
        <dbReference type="EMBL" id="KAJ2801154.1"/>
    </source>
</evidence>
<evidence type="ECO:0000313" key="2">
    <source>
        <dbReference type="Proteomes" id="UP001140087"/>
    </source>
</evidence>
<proteinExistence type="predicted"/>
<keyword evidence="2" id="KW-1185">Reference proteome</keyword>
<comment type="caution">
    <text evidence="1">The sequence shown here is derived from an EMBL/GenBank/DDBJ whole genome shotgun (WGS) entry which is preliminary data.</text>
</comment>
<dbReference type="EMBL" id="JANBUN010000823">
    <property type="protein sequence ID" value="KAJ2801154.1"/>
    <property type="molecule type" value="Genomic_DNA"/>
</dbReference>
<reference evidence="1" key="1">
    <citation type="submission" date="2022-07" db="EMBL/GenBank/DDBJ databases">
        <title>Phylogenomic reconstructions and comparative analyses of Kickxellomycotina fungi.</title>
        <authorList>
            <person name="Reynolds N.K."/>
            <person name="Stajich J.E."/>
            <person name="Barry K."/>
            <person name="Grigoriev I.V."/>
            <person name="Crous P."/>
            <person name="Smith M.E."/>
        </authorList>
    </citation>
    <scope>NUCLEOTIDE SEQUENCE</scope>
    <source>
        <strain evidence="1">BCRC 34780</strain>
    </source>
</reference>
<dbReference type="Proteomes" id="UP001140087">
    <property type="component" value="Unassembled WGS sequence"/>
</dbReference>
<sequence length="209" mass="23509">MAKPDQVVCAKGPLAAVWRGTSEQLLHLEWLVVTTNVVTLHAFSLACLIFTTELWRNVAFDPGIWINQTFFYEVWTALTDMKKRKVKKGREARELVSQHIKPYMEANLLEERIEFKCAAAVGAYEAEKMQAAFVTNIKLRFGNMLRCAVNLLLGVKVGVAALKAQMEERGATDDEIKAACKERFWDPARQAKVALAARKPDLSDIPLQS</sequence>
<accession>A0ACC1L5F8</accession>
<gene>
    <name evidence="1" type="ORF">H4R21_002894</name>
</gene>
<organism evidence="1 2">
    <name type="scientific">Coemansia helicoidea</name>
    <dbReference type="NCBI Taxonomy" id="1286919"/>
    <lineage>
        <taxon>Eukaryota</taxon>
        <taxon>Fungi</taxon>
        <taxon>Fungi incertae sedis</taxon>
        <taxon>Zoopagomycota</taxon>
        <taxon>Kickxellomycotina</taxon>
        <taxon>Kickxellomycetes</taxon>
        <taxon>Kickxellales</taxon>
        <taxon>Kickxellaceae</taxon>
        <taxon>Coemansia</taxon>
    </lineage>
</organism>